<dbReference type="Pfam" id="PF02518">
    <property type="entry name" value="HATPase_c"/>
    <property type="match status" value="1"/>
</dbReference>
<dbReference type="InterPro" id="IPR005467">
    <property type="entry name" value="His_kinase_dom"/>
</dbReference>
<feature type="transmembrane region" description="Helical" evidence="22">
    <location>
        <begin position="187"/>
        <end position="210"/>
    </location>
</feature>
<dbReference type="GO" id="GO:0000155">
    <property type="term" value="F:phosphorelay sensor kinase activity"/>
    <property type="evidence" value="ECO:0007669"/>
    <property type="project" value="InterPro"/>
</dbReference>
<keyword evidence="8" id="KW-0808">Transferase</keyword>
<keyword evidence="14" id="KW-0904">Protein phosphatase</keyword>
<comment type="cofactor">
    <cofactor evidence="2">
        <name>Mn(2+)</name>
        <dbReference type="ChEBI" id="CHEBI:29035"/>
    </cofactor>
</comment>
<evidence type="ECO:0000256" key="19">
    <source>
        <dbReference type="ARBA" id="ARBA00040454"/>
    </source>
</evidence>
<evidence type="ECO:0000256" key="11">
    <source>
        <dbReference type="ARBA" id="ARBA00022801"/>
    </source>
</evidence>
<dbReference type="SUPFAM" id="SSF158472">
    <property type="entry name" value="HAMP domain-like"/>
    <property type="match status" value="1"/>
</dbReference>
<dbReference type="EC" id="2.7.13.3" evidence="5"/>
<dbReference type="Gene3D" id="6.10.340.10">
    <property type="match status" value="1"/>
</dbReference>
<dbReference type="PANTHER" id="PTHR44936:SF9">
    <property type="entry name" value="SENSOR PROTEIN CREC"/>
    <property type="match status" value="1"/>
</dbReference>
<dbReference type="SMART" id="SM00387">
    <property type="entry name" value="HATPase_c"/>
    <property type="match status" value="1"/>
</dbReference>
<dbReference type="KEGG" id="otr:OTERR_13910"/>
<keyword evidence="16" id="KW-0346">Stress response</keyword>
<keyword evidence="7" id="KW-0597">Phosphoprotein</keyword>
<evidence type="ECO:0000256" key="22">
    <source>
        <dbReference type="SAM" id="Phobius"/>
    </source>
</evidence>
<accession>A0A5C1E9M9</accession>
<evidence type="ECO:0000256" key="21">
    <source>
        <dbReference type="SAM" id="Coils"/>
    </source>
</evidence>
<comment type="subcellular location">
    <subcellularLocation>
        <location evidence="4">Cell membrane</location>
        <topology evidence="4">Multi-pass membrane protein</topology>
    </subcellularLocation>
</comment>
<dbReference type="Gene3D" id="3.30.565.10">
    <property type="entry name" value="Histidine kinase-like ATPase, C-terminal domain"/>
    <property type="match status" value="1"/>
</dbReference>
<dbReference type="AlphaFoldDB" id="A0A5C1E9M9"/>
<dbReference type="Pfam" id="PF00512">
    <property type="entry name" value="HisKA"/>
    <property type="match status" value="1"/>
</dbReference>
<keyword evidence="17" id="KW-0843">Virulence</keyword>
<dbReference type="GO" id="GO:0004721">
    <property type="term" value="F:phosphoprotein phosphatase activity"/>
    <property type="evidence" value="ECO:0007669"/>
    <property type="project" value="UniProtKB-KW"/>
</dbReference>
<evidence type="ECO:0000256" key="20">
    <source>
        <dbReference type="ARBA" id="ARBA00041776"/>
    </source>
</evidence>
<evidence type="ECO:0000256" key="9">
    <source>
        <dbReference type="ARBA" id="ARBA00022741"/>
    </source>
</evidence>
<dbReference type="InterPro" id="IPR003661">
    <property type="entry name" value="HisK_dim/P_dom"/>
</dbReference>
<dbReference type="CDD" id="cd00075">
    <property type="entry name" value="HATPase"/>
    <property type="match status" value="1"/>
</dbReference>
<keyword evidence="22" id="KW-0812">Transmembrane</keyword>
<dbReference type="RefSeq" id="WP_149425289.1">
    <property type="nucleotide sequence ID" value="NZ_CP022579.1"/>
</dbReference>
<keyword evidence="22" id="KW-0472">Membrane</keyword>
<feature type="coiled-coil region" evidence="21">
    <location>
        <begin position="240"/>
        <end position="274"/>
    </location>
</feature>
<organism evidence="25 26">
    <name type="scientific">Oryzomicrobium terrae</name>
    <dbReference type="NCBI Taxonomy" id="1735038"/>
    <lineage>
        <taxon>Bacteria</taxon>
        <taxon>Pseudomonadati</taxon>
        <taxon>Pseudomonadota</taxon>
        <taxon>Betaproteobacteria</taxon>
        <taxon>Rhodocyclales</taxon>
        <taxon>Rhodocyclaceae</taxon>
        <taxon>Oryzomicrobium</taxon>
    </lineage>
</organism>
<evidence type="ECO:0000256" key="16">
    <source>
        <dbReference type="ARBA" id="ARBA00023016"/>
    </source>
</evidence>
<evidence type="ECO:0000256" key="13">
    <source>
        <dbReference type="ARBA" id="ARBA00022842"/>
    </source>
</evidence>
<comment type="catalytic activity">
    <reaction evidence="1">
        <text>ATP + protein L-histidine = ADP + protein N-phospho-L-histidine.</text>
        <dbReference type="EC" id="2.7.13.3"/>
    </reaction>
</comment>
<feature type="domain" description="HAMP" evidence="24">
    <location>
        <begin position="207"/>
        <end position="259"/>
    </location>
</feature>
<dbReference type="PROSITE" id="PS50109">
    <property type="entry name" value="HIS_KIN"/>
    <property type="match status" value="1"/>
</dbReference>
<keyword evidence="11" id="KW-0378">Hydrolase</keyword>
<name>A0A5C1E9M9_9RHOO</name>
<evidence type="ECO:0000256" key="5">
    <source>
        <dbReference type="ARBA" id="ARBA00012438"/>
    </source>
</evidence>
<dbReference type="InterPro" id="IPR050980">
    <property type="entry name" value="2C_sensor_his_kinase"/>
</dbReference>
<dbReference type="PROSITE" id="PS50885">
    <property type="entry name" value="HAMP"/>
    <property type="match status" value="1"/>
</dbReference>
<keyword evidence="18" id="KW-0464">Manganese</keyword>
<dbReference type="InterPro" id="IPR036890">
    <property type="entry name" value="HATPase_C_sf"/>
</dbReference>
<evidence type="ECO:0000256" key="6">
    <source>
        <dbReference type="ARBA" id="ARBA00022475"/>
    </source>
</evidence>
<comment type="cofactor">
    <cofactor evidence="3">
        <name>Mg(2+)</name>
        <dbReference type="ChEBI" id="CHEBI:18420"/>
    </cofactor>
</comment>
<dbReference type="SUPFAM" id="SSF47384">
    <property type="entry name" value="Homodimeric domain of signal transducing histidine kinase"/>
    <property type="match status" value="1"/>
</dbReference>
<evidence type="ECO:0000256" key="18">
    <source>
        <dbReference type="ARBA" id="ARBA00023211"/>
    </source>
</evidence>
<evidence type="ECO:0000256" key="4">
    <source>
        <dbReference type="ARBA" id="ARBA00004651"/>
    </source>
</evidence>
<evidence type="ECO:0000313" key="26">
    <source>
        <dbReference type="Proteomes" id="UP000323671"/>
    </source>
</evidence>
<dbReference type="Pfam" id="PF00672">
    <property type="entry name" value="HAMP"/>
    <property type="match status" value="1"/>
</dbReference>
<evidence type="ECO:0000256" key="3">
    <source>
        <dbReference type="ARBA" id="ARBA00001946"/>
    </source>
</evidence>
<gene>
    <name evidence="25" type="primary">glrK</name>
    <name evidence="25" type="ORF">OTERR_13910</name>
</gene>
<keyword evidence="12" id="KW-0067">ATP-binding</keyword>
<dbReference type="CDD" id="cd00082">
    <property type="entry name" value="HisKA"/>
    <property type="match status" value="1"/>
</dbReference>
<dbReference type="InterPro" id="IPR003594">
    <property type="entry name" value="HATPase_dom"/>
</dbReference>
<dbReference type="InterPro" id="IPR004358">
    <property type="entry name" value="Sig_transdc_His_kin-like_C"/>
</dbReference>
<keyword evidence="10 25" id="KW-0418">Kinase</keyword>
<proteinExistence type="predicted"/>
<dbReference type="Gene3D" id="1.10.287.130">
    <property type="match status" value="1"/>
</dbReference>
<dbReference type="SMART" id="SM00388">
    <property type="entry name" value="HisKA"/>
    <property type="match status" value="1"/>
</dbReference>
<dbReference type="GO" id="GO:0005886">
    <property type="term" value="C:plasma membrane"/>
    <property type="evidence" value="ECO:0007669"/>
    <property type="project" value="UniProtKB-SubCell"/>
</dbReference>
<keyword evidence="9" id="KW-0547">Nucleotide-binding</keyword>
<dbReference type="PRINTS" id="PR00344">
    <property type="entry name" value="BCTRLSENSOR"/>
</dbReference>
<dbReference type="EMBL" id="CP022579">
    <property type="protein sequence ID" value="QEL64867.1"/>
    <property type="molecule type" value="Genomic_DNA"/>
</dbReference>
<sequence>MSAPPSSPRSRRLAPSFRSLLTVAFLLAALPLVGALVESVISLERLSREARQAVTQAAAGARASRQLADQALTLERIARQVQILDDASLLADYRTVRQRFKATSSELALLPLSEAQLATLNQAVETEQTLFARLSDAAEEGVKAASLVEGYRRLSDSATQLLAASNEINDREVARLGTLATDTERQLWWRLTAMIGLSLTGAALASWLVARPLKALGQAVRRLGEGDFTRPVAVSGPADFEELGRRLEWTRQRLEELESQKQRLLRHVSHELKTPLTALREGAALLKEGALGPLNPAQGEVVGILDDQSRQLQALIERFLDYQRALQDLGRVELAPLDLADPVHTAVESHRLAAQARGVAFVLDEAAAPLRVRGDADKLATVVDNLLSNAVKYSPAGGRVLVRLTARDGAAVLEVCDQGPGIAAEARDQVFQWFYRGAPGHSALAGSGLGLAIARELAEAQGGRLVLGEPRLPDYPGAAFSLTLPRLTE</sequence>
<keyword evidence="6" id="KW-1003">Cell membrane</keyword>
<feature type="domain" description="Histidine kinase" evidence="23">
    <location>
        <begin position="267"/>
        <end position="488"/>
    </location>
</feature>
<dbReference type="SUPFAM" id="SSF55874">
    <property type="entry name" value="ATPase domain of HSP90 chaperone/DNA topoisomerase II/histidine kinase"/>
    <property type="match status" value="1"/>
</dbReference>
<evidence type="ECO:0000256" key="2">
    <source>
        <dbReference type="ARBA" id="ARBA00001936"/>
    </source>
</evidence>
<dbReference type="InterPro" id="IPR003660">
    <property type="entry name" value="HAMP_dom"/>
</dbReference>
<keyword evidence="21" id="KW-0175">Coiled coil</keyword>
<dbReference type="CDD" id="cd06225">
    <property type="entry name" value="HAMP"/>
    <property type="match status" value="1"/>
</dbReference>
<evidence type="ECO:0000256" key="8">
    <source>
        <dbReference type="ARBA" id="ARBA00022679"/>
    </source>
</evidence>
<keyword evidence="15" id="KW-0902">Two-component regulatory system</keyword>
<dbReference type="PANTHER" id="PTHR44936">
    <property type="entry name" value="SENSOR PROTEIN CREC"/>
    <property type="match status" value="1"/>
</dbReference>
<keyword evidence="22" id="KW-1133">Transmembrane helix</keyword>
<protein>
    <recommendedName>
        <fullName evidence="19">Signal transduction histidine-protein kinase/phosphatase MprB</fullName>
        <ecNumber evidence="5">2.7.13.3</ecNumber>
    </recommendedName>
    <alternativeName>
        <fullName evidence="20">Mycobacterial persistence regulator B</fullName>
    </alternativeName>
</protein>
<evidence type="ECO:0000256" key="7">
    <source>
        <dbReference type="ARBA" id="ARBA00022553"/>
    </source>
</evidence>
<dbReference type="InterPro" id="IPR036097">
    <property type="entry name" value="HisK_dim/P_sf"/>
</dbReference>
<evidence type="ECO:0000256" key="1">
    <source>
        <dbReference type="ARBA" id="ARBA00000085"/>
    </source>
</evidence>
<dbReference type="SMART" id="SM00304">
    <property type="entry name" value="HAMP"/>
    <property type="match status" value="1"/>
</dbReference>
<evidence type="ECO:0000256" key="14">
    <source>
        <dbReference type="ARBA" id="ARBA00022912"/>
    </source>
</evidence>
<evidence type="ECO:0000259" key="23">
    <source>
        <dbReference type="PROSITE" id="PS50109"/>
    </source>
</evidence>
<evidence type="ECO:0000256" key="12">
    <source>
        <dbReference type="ARBA" id="ARBA00022840"/>
    </source>
</evidence>
<evidence type="ECO:0000313" key="25">
    <source>
        <dbReference type="EMBL" id="QEL64867.1"/>
    </source>
</evidence>
<dbReference type="GO" id="GO:0005524">
    <property type="term" value="F:ATP binding"/>
    <property type="evidence" value="ECO:0007669"/>
    <property type="project" value="UniProtKB-KW"/>
</dbReference>
<evidence type="ECO:0000256" key="10">
    <source>
        <dbReference type="ARBA" id="ARBA00022777"/>
    </source>
</evidence>
<evidence type="ECO:0000259" key="24">
    <source>
        <dbReference type="PROSITE" id="PS50885"/>
    </source>
</evidence>
<evidence type="ECO:0000256" key="15">
    <source>
        <dbReference type="ARBA" id="ARBA00023012"/>
    </source>
</evidence>
<keyword evidence="13" id="KW-0460">Magnesium</keyword>
<evidence type="ECO:0000256" key="17">
    <source>
        <dbReference type="ARBA" id="ARBA00023026"/>
    </source>
</evidence>
<dbReference type="Proteomes" id="UP000323671">
    <property type="component" value="Chromosome"/>
</dbReference>
<reference evidence="25 26" key="1">
    <citation type="submission" date="2017-07" db="EMBL/GenBank/DDBJ databases">
        <title>Complete genome sequence of Oryzomicrobium terrae TPP412.</title>
        <authorList>
            <person name="Chiu L.-W."/>
            <person name="Lo K.-J."/>
            <person name="Tsai Y.-M."/>
            <person name="Lin S.-S."/>
            <person name="Kuo C.-H."/>
            <person name="Liu C.-T."/>
        </authorList>
    </citation>
    <scope>NUCLEOTIDE SEQUENCE [LARGE SCALE GENOMIC DNA]</scope>
    <source>
        <strain evidence="25 26">TPP412</strain>
    </source>
</reference>
<keyword evidence="26" id="KW-1185">Reference proteome</keyword>